<comment type="subcellular location">
    <subcellularLocation>
        <location evidence="1">Periplasm</location>
    </subcellularLocation>
</comment>
<dbReference type="GO" id="GO:0042597">
    <property type="term" value="C:periplasmic space"/>
    <property type="evidence" value="ECO:0007669"/>
    <property type="project" value="UniProtKB-SubCell"/>
</dbReference>
<evidence type="ECO:0000256" key="1">
    <source>
        <dbReference type="ARBA" id="ARBA00004418"/>
    </source>
</evidence>
<evidence type="ECO:0000256" key="2">
    <source>
        <dbReference type="ARBA" id="ARBA00010742"/>
    </source>
</evidence>
<evidence type="ECO:0000256" key="3">
    <source>
        <dbReference type="ARBA" id="ARBA00022729"/>
    </source>
</evidence>
<dbReference type="Proteomes" id="UP000253759">
    <property type="component" value="Unassembled WGS sequence"/>
</dbReference>
<dbReference type="EMBL" id="QQNH01000003">
    <property type="protein sequence ID" value="RDE10076.1"/>
    <property type="molecule type" value="Genomic_DNA"/>
</dbReference>
<reference evidence="6" key="1">
    <citation type="submission" date="2018-07" db="EMBL/GenBank/DDBJ databases">
        <authorList>
            <person name="Liu B.-T."/>
            <person name="Du Z."/>
        </authorList>
    </citation>
    <scope>NUCLEOTIDE SEQUENCE [LARGE SCALE GENOMIC DNA]</scope>
    <source>
        <strain evidence="6">XYN52</strain>
    </source>
</reference>
<protein>
    <submittedName>
        <fullName evidence="5">ABC transporter substrate-binding protein</fullName>
    </submittedName>
</protein>
<dbReference type="Pfam" id="PF09084">
    <property type="entry name" value="NMT1"/>
    <property type="match status" value="1"/>
</dbReference>
<dbReference type="PANTHER" id="PTHR30024">
    <property type="entry name" value="ALIPHATIC SULFONATES-BINDING PROTEIN-RELATED"/>
    <property type="match status" value="1"/>
</dbReference>
<dbReference type="PANTHER" id="PTHR30024:SF47">
    <property type="entry name" value="TAURINE-BINDING PERIPLASMIC PROTEIN"/>
    <property type="match status" value="1"/>
</dbReference>
<comment type="similarity">
    <text evidence="2">Belongs to the bacterial solute-binding protein SsuA/TauA family.</text>
</comment>
<evidence type="ECO:0000313" key="6">
    <source>
        <dbReference type="Proteomes" id="UP000253759"/>
    </source>
</evidence>
<dbReference type="Gene3D" id="3.40.190.10">
    <property type="entry name" value="Periplasmic binding protein-like II"/>
    <property type="match status" value="2"/>
</dbReference>
<evidence type="ECO:0000313" key="5">
    <source>
        <dbReference type="EMBL" id="RDE10076.1"/>
    </source>
</evidence>
<dbReference type="InterPro" id="IPR015168">
    <property type="entry name" value="SsuA/THI5"/>
</dbReference>
<dbReference type="AlphaFoldDB" id="A0A369W5Z5"/>
<evidence type="ECO:0000259" key="4">
    <source>
        <dbReference type="Pfam" id="PF09084"/>
    </source>
</evidence>
<feature type="domain" description="SsuA/THI5-like" evidence="4">
    <location>
        <begin position="66"/>
        <end position="282"/>
    </location>
</feature>
<name>A0A369W5Z5_9HYPH</name>
<proteinExistence type="inferred from homology"/>
<organism evidence="5 6">
    <name type="scientific">Pelagibacterium lacus</name>
    <dbReference type="NCBI Taxonomy" id="2282655"/>
    <lineage>
        <taxon>Bacteria</taxon>
        <taxon>Pseudomonadati</taxon>
        <taxon>Pseudomonadota</taxon>
        <taxon>Alphaproteobacteria</taxon>
        <taxon>Hyphomicrobiales</taxon>
        <taxon>Devosiaceae</taxon>
        <taxon>Pelagibacterium</taxon>
    </lineage>
</organism>
<gene>
    <name evidence="5" type="ORF">DVH29_03880</name>
</gene>
<accession>A0A369W5Z5</accession>
<comment type="caution">
    <text evidence="5">The sequence shown here is derived from an EMBL/GenBank/DDBJ whole genome shotgun (WGS) entry which is preliminary data.</text>
</comment>
<sequence>MLPIWPYRLQTEGRMMQHTTLERALKACRLTIVGSALALAAAAGSAVAQEAPEKLILGIQPIAPLVPVYIAEREGFFAEEGLEVELRPEPGGQDIVTAVVAGEFHFGFSNQTSFLVAASKGLDVRAIASGVIGEFNAETAFNAVLVRADSDIETATDFEGKRVAVNTLANAPHMLFLNSLEIGGLEDAASKVEFIEVGFPDMAGLLEQGQIDAAWMVEPFLTIAAMDGARTVLRPAFEAEPGFLFSVYFASGQFVDEHPEIVARFANAMNKAMEYSQANPELAREAFLEFNPNVNPEVAAQMAMPTWSSSLSAGELQLGAEMAVRYGFIDAVPDLDALVFIP</sequence>
<keyword evidence="3" id="KW-0732">Signal</keyword>
<keyword evidence="6" id="KW-1185">Reference proteome</keyword>
<dbReference type="SUPFAM" id="SSF53850">
    <property type="entry name" value="Periplasmic binding protein-like II"/>
    <property type="match status" value="1"/>
</dbReference>